<dbReference type="AlphaFoldDB" id="A0ABD6BT83"/>
<dbReference type="Proteomes" id="UP001597139">
    <property type="component" value="Unassembled WGS sequence"/>
</dbReference>
<evidence type="ECO:0000256" key="1">
    <source>
        <dbReference type="SAM" id="MobiDB-lite"/>
    </source>
</evidence>
<sequence>MNDTQPTPNSVSVHESKAVPTEDESLLERDVAYTLLSSRRRRNVLHALYEADGASTVGDLARQLAAWETNKHPATISSKERKRAYTALRQSHIPKLAKHGIVDYDANRGTVVLTERGKEFRPYLWRPIEPDTTLRTGTIAAASGIVVAVLSWLGVSPFAMLGGYQLAGVVSLAFAIVMLAEYIRYRPTRRDRNARENDIGYDPDE</sequence>
<accession>A0ABD6BT83</accession>
<reference evidence="4 5" key="1">
    <citation type="journal article" date="2019" name="Int. J. Syst. Evol. Microbiol.">
        <title>The Global Catalogue of Microorganisms (GCM) 10K type strain sequencing project: providing services to taxonomists for standard genome sequencing and annotation.</title>
        <authorList>
            <consortium name="The Broad Institute Genomics Platform"/>
            <consortium name="The Broad Institute Genome Sequencing Center for Infectious Disease"/>
            <person name="Wu L."/>
            <person name="Ma J."/>
        </authorList>
    </citation>
    <scope>NUCLEOTIDE SEQUENCE [LARGE SCALE GENOMIC DNA]</scope>
    <source>
        <strain evidence="4 5">CGMCC 1.12859</strain>
    </source>
</reference>
<feature type="compositionally biased region" description="Polar residues" evidence="1">
    <location>
        <begin position="1"/>
        <end position="13"/>
    </location>
</feature>
<organism evidence="4 5">
    <name type="scientific">Halolamina litorea</name>
    <dbReference type="NCBI Taxonomy" id="1515593"/>
    <lineage>
        <taxon>Archaea</taxon>
        <taxon>Methanobacteriati</taxon>
        <taxon>Methanobacteriota</taxon>
        <taxon>Stenosarchaea group</taxon>
        <taxon>Halobacteria</taxon>
        <taxon>Halobacteriales</taxon>
        <taxon>Haloferacaceae</taxon>
    </lineage>
</organism>
<keyword evidence="2" id="KW-1133">Transmembrane helix</keyword>
<keyword evidence="2" id="KW-0812">Transmembrane</keyword>
<feature type="domain" description="DUF7344" evidence="3">
    <location>
        <begin position="33"/>
        <end position="111"/>
    </location>
</feature>
<protein>
    <recommendedName>
        <fullName evidence="3">DUF7344 domain-containing protein</fullName>
    </recommendedName>
</protein>
<proteinExistence type="predicted"/>
<feature type="transmembrane region" description="Helical" evidence="2">
    <location>
        <begin position="136"/>
        <end position="155"/>
    </location>
</feature>
<dbReference type="Pfam" id="PF24035">
    <property type="entry name" value="DUF7344"/>
    <property type="match status" value="1"/>
</dbReference>
<evidence type="ECO:0000259" key="3">
    <source>
        <dbReference type="Pfam" id="PF24035"/>
    </source>
</evidence>
<dbReference type="Gene3D" id="1.10.10.10">
    <property type="entry name" value="Winged helix-like DNA-binding domain superfamily/Winged helix DNA-binding domain"/>
    <property type="match status" value="1"/>
</dbReference>
<keyword evidence="2" id="KW-0472">Membrane</keyword>
<evidence type="ECO:0000313" key="5">
    <source>
        <dbReference type="Proteomes" id="UP001597139"/>
    </source>
</evidence>
<feature type="transmembrane region" description="Helical" evidence="2">
    <location>
        <begin position="161"/>
        <end position="183"/>
    </location>
</feature>
<gene>
    <name evidence="4" type="ORF">ACFSAU_09940</name>
</gene>
<dbReference type="InterPro" id="IPR055768">
    <property type="entry name" value="DUF7344"/>
</dbReference>
<dbReference type="InterPro" id="IPR036388">
    <property type="entry name" value="WH-like_DNA-bd_sf"/>
</dbReference>
<evidence type="ECO:0000313" key="4">
    <source>
        <dbReference type="EMBL" id="MFD1567814.1"/>
    </source>
</evidence>
<comment type="caution">
    <text evidence="4">The sequence shown here is derived from an EMBL/GenBank/DDBJ whole genome shotgun (WGS) entry which is preliminary data.</text>
</comment>
<keyword evidence="5" id="KW-1185">Reference proteome</keyword>
<dbReference type="RefSeq" id="WP_267647018.1">
    <property type="nucleotide sequence ID" value="NZ_JANHGR010000001.1"/>
</dbReference>
<feature type="region of interest" description="Disordered" evidence="1">
    <location>
        <begin position="1"/>
        <end position="24"/>
    </location>
</feature>
<evidence type="ECO:0000256" key="2">
    <source>
        <dbReference type="SAM" id="Phobius"/>
    </source>
</evidence>
<name>A0ABD6BT83_9EURY</name>
<dbReference type="EMBL" id="JBHUCZ010000009">
    <property type="protein sequence ID" value="MFD1567814.1"/>
    <property type="molecule type" value="Genomic_DNA"/>
</dbReference>